<dbReference type="AlphaFoldDB" id="A0A0A9E2N3"/>
<reference evidence="1" key="2">
    <citation type="journal article" date="2015" name="Data Brief">
        <title>Shoot transcriptome of the giant reed, Arundo donax.</title>
        <authorList>
            <person name="Barrero R.A."/>
            <person name="Guerrero F.D."/>
            <person name="Moolhuijzen P."/>
            <person name="Goolsby J.A."/>
            <person name="Tidwell J."/>
            <person name="Bellgard S.E."/>
            <person name="Bellgard M.I."/>
        </authorList>
    </citation>
    <scope>NUCLEOTIDE SEQUENCE</scope>
    <source>
        <tissue evidence="1">Shoot tissue taken approximately 20 cm above the soil surface</tissue>
    </source>
</reference>
<protein>
    <submittedName>
        <fullName evidence="1">Uncharacterized protein</fullName>
    </submittedName>
</protein>
<organism evidence="1">
    <name type="scientific">Arundo donax</name>
    <name type="common">Giant reed</name>
    <name type="synonym">Donax arundinaceus</name>
    <dbReference type="NCBI Taxonomy" id="35708"/>
    <lineage>
        <taxon>Eukaryota</taxon>
        <taxon>Viridiplantae</taxon>
        <taxon>Streptophyta</taxon>
        <taxon>Embryophyta</taxon>
        <taxon>Tracheophyta</taxon>
        <taxon>Spermatophyta</taxon>
        <taxon>Magnoliopsida</taxon>
        <taxon>Liliopsida</taxon>
        <taxon>Poales</taxon>
        <taxon>Poaceae</taxon>
        <taxon>PACMAD clade</taxon>
        <taxon>Arundinoideae</taxon>
        <taxon>Arundineae</taxon>
        <taxon>Arundo</taxon>
    </lineage>
</organism>
<dbReference type="EMBL" id="GBRH01204602">
    <property type="protein sequence ID" value="JAD93293.1"/>
    <property type="molecule type" value="Transcribed_RNA"/>
</dbReference>
<proteinExistence type="predicted"/>
<reference evidence="1" key="1">
    <citation type="submission" date="2014-09" db="EMBL/GenBank/DDBJ databases">
        <authorList>
            <person name="Magalhaes I.L.F."/>
            <person name="Oliveira U."/>
            <person name="Santos F.R."/>
            <person name="Vidigal T.H.D.A."/>
            <person name="Brescovit A.D."/>
            <person name="Santos A.J."/>
        </authorList>
    </citation>
    <scope>NUCLEOTIDE SEQUENCE</scope>
    <source>
        <tissue evidence="1">Shoot tissue taken approximately 20 cm above the soil surface</tissue>
    </source>
</reference>
<name>A0A0A9E2N3_ARUDO</name>
<evidence type="ECO:0000313" key="1">
    <source>
        <dbReference type="EMBL" id="JAD93293.1"/>
    </source>
</evidence>
<accession>A0A0A9E2N3</accession>
<sequence length="67" mass="7370">MLCRRSASFIRTARASAIARNIVCRRSASTVLHAVLLSRASLLKWLNFDTPSTRSATPAPNIRKISS</sequence>